<keyword evidence="1" id="KW-1133">Transmembrane helix</keyword>
<dbReference type="Proteomes" id="UP000566995">
    <property type="component" value="Unassembled WGS sequence"/>
</dbReference>
<dbReference type="EMBL" id="JACHLI010000014">
    <property type="protein sequence ID" value="MBB4864811.1"/>
    <property type="molecule type" value="Genomic_DNA"/>
</dbReference>
<organism evidence="2 3">
    <name type="scientific">Pseudomonas nitroreducens</name>
    <dbReference type="NCBI Taxonomy" id="46680"/>
    <lineage>
        <taxon>Bacteria</taxon>
        <taxon>Pseudomonadati</taxon>
        <taxon>Pseudomonadota</taxon>
        <taxon>Gammaproteobacteria</taxon>
        <taxon>Pseudomonadales</taxon>
        <taxon>Pseudomonadaceae</taxon>
        <taxon>Pseudomonas</taxon>
    </lineage>
</organism>
<dbReference type="AlphaFoldDB" id="A0A7W7KLN4"/>
<reference evidence="2 3" key="1">
    <citation type="submission" date="2020-08" db="EMBL/GenBank/DDBJ databases">
        <title>Functional genomics of gut bacteria from endangered species of beetles.</title>
        <authorList>
            <person name="Carlos-Shanley C."/>
        </authorList>
    </citation>
    <scope>NUCLEOTIDE SEQUENCE [LARGE SCALE GENOMIC DNA]</scope>
    <source>
        <strain evidence="2 3">S00179</strain>
    </source>
</reference>
<proteinExistence type="predicted"/>
<feature type="transmembrane region" description="Helical" evidence="1">
    <location>
        <begin position="6"/>
        <end position="26"/>
    </location>
</feature>
<comment type="caution">
    <text evidence="2">The sequence shown here is derived from an EMBL/GenBank/DDBJ whole genome shotgun (WGS) entry which is preliminary data.</text>
</comment>
<protein>
    <submittedName>
        <fullName evidence="2">Putative membrane protein</fullName>
    </submittedName>
</protein>
<evidence type="ECO:0000256" key="1">
    <source>
        <dbReference type="SAM" id="Phobius"/>
    </source>
</evidence>
<keyword evidence="1" id="KW-0472">Membrane</keyword>
<sequence>MNPGTFVTLMILGWVVLALVTLWAILRVPLRRARLQKAKPKSRSSRHHPIAH</sequence>
<evidence type="ECO:0000313" key="2">
    <source>
        <dbReference type="EMBL" id="MBB4864811.1"/>
    </source>
</evidence>
<keyword evidence="1" id="KW-0812">Transmembrane</keyword>
<name>A0A7W7KLN4_PSENT</name>
<accession>A0A7W7KLN4</accession>
<gene>
    <name evidence="2" type="ORF">HNP46_003683</name>
</gene>
<evidence type="ECO:0000313" key="3">
    <source>
        <dbReference type="Proteomes" id="UP000566995"/>
    </source>
</evidence>